<dbReference type="Gene3D" id="6.10.250.3130">
    <property type="match status" value="1"/>
</dbReference>
<dbReference type="EMBL" id="MHQN01000013">
    <property type="protein sequence ID" value="OHA03755.1"/>
    <property type="molecule type" value="Genomic_DNA"/>
</dbReference>
<evidence type="ECO:0000313" key="8">
    <source>
        <dbReference type="Proteomes" id="UP000177177"/>
    </source>
</evidence>
<dbReference type="InterPro" id="IPR009068">
    <property type="entry name" value="uS15_NS1_RNA-bd_sf"/>
</dbReference>
<dbReference type="SUPFAM" id="SSF47060">
    <property type="entry name" value="S15/NS1 RNA-binding domain"/>
    <property type="match status" value="1"/>
</dbReference>
<comment type="similarity">
    <text evidence="4 5">Belongs to the universal ribosomal protein uS15 family.</text>
</comment>
<dbReference type="GO" id="GO:0003735">
    <property type="term" value="F:structural constituent of ribosome"/>
    <property type="evidence" value="ECO:0007669"/>
    <property type="project" value="InterPro"/>
</dbReference>
<dbReference type="PANTHER" id="PTHR23321:SF26">
    <property type="entry name" value="SMALL RIBOSOMAL SUBUNIT PROTEIN US15M"/>
    <property type="match status" value="1"/>
</dbReference>
<dbReference type="PROSITE" id="PS00362">
    <property type="entry name" value="RIBOSOMAL_S15"/>
    <property type="match status" value="1"/>
</dbReference>
<dbReference type="PANTHER" id="PTHR23321">
    <property type="entry name" value="RIBOSOMAL PROTEIN S15, BACTERIAL AND ORGANELLAR"/>
    <property type="match status" value="1"/>
</dbReference>
<organism evidence="7 8">
    <name type="scientific">Candidatus Sungbacteria bacterium RIFCSPHIGHO2_02_FULL_53_17</name>
    <dbReference type="NCBI Taxonomy" id="1802275"/>
    <lineage>
        <taxon>Bacteria</taxon>
        <taxon>Candidatus Sungiibacteriota</taxon>
    </lineage>
</organism>
<name>A0A1G2KWD5_9BACT</name>
<comment type="function">
    <text evidence="4">Forms an intersubunit bridge (bridge B4) with the 23S rRNA of the 50S subunit in the ribosome.</text>
</comment>
<dbReference type="Gene3D" id="1.10.287.10">
    <property type="entry name" value="S15/NS1, RNA-binding"/>
    <property type="match status" value="1"/>
</dbReference>
<evidence type="ECO:0000313" key="7">
    <source>
        <dbReference type="EMBL" id="OHA03755.1"/>
    </source>
</evidence>
<dbReference type="AlphaFoldDB" id="A0A1G2KWD5"/>
<dbReference type="HAMAP" id="MF_01343_B">
    <property type="entry name" value="Ribosomal_uS15_B"/>
    <property type="match status" value="1"/>
</dbReference>
<dbReference type="InterPro" id="IPR000589">
    <property type="entry name" value="Ribosomal_uS15"/>
</dbReference>
<protein>
    <recommendedName>
        <fullName evidence="4">Small ribosomal subunit protein uS15</fullName>
    </recommendedName>
</protein>
<dbReference type="CDD" id="cd00353">
    <property type="entry name" value="Ribosomal_S15p_S13e"/>
    <property type="match status" value="1"/>
</dbReference>
<evidence type="ECO:0000256" key="6">
    <source>
        <dbReference type="RuleBase" id="RU004524"/>
    </source>
</evidence>
<evidence type="ECO:0000256" key="5">
    <source>
        <dbReference type="RuleBase" id="RU003919"/>
    </source>
</evidence>
<evidence type="ECO:0000256" key="2">
    <source>
        <dbReference type="ARBA" id="ARBA00023274"/>
    </source>
</evidence>
<keyword evidence="4 6" id="KW-0699">rRNA-binding</keyword>
<comment type="caution">
    <text evidence="7">The sequence shown here is derived from an EMBL/GenBank/DDBJ whole genome shotgun (WGS) entry which is preliminary data.</text>
</comment>
<evidence type="ECO:0000256" key="4">
    <source>
        <dbReference type="HAMAP-Rule" id="MF_01343"/>
    </source>
</evidence>
<dbReference type="NCBIfam" id="TIGR00952">
    <property type="entry name" value="S15_bact"/>
    <property type="match status" value="1"/>
</dbReference>
<dbReference type="GO" id="GO:0006412">
    <property type="term" value="P:translation"/>
    <property type="evidence" value="ECO:0007669"/>
    <property type="project" value="UniProtKB-UniRule"/>
</dbReference>
<evidence type="ECO:0000256" key="3">
    <source>
        <dbReference type="ARBA" id="ARBA00064542"/>
    </source>
</evidence>
<dbReference type="Proteomes" id="UP000177177">
    <property type="component" value="Unassembled WGS sequence"/>
</dbReference>
<reference evidence="7 8" key="1">
    <citation type="journal article" date="2016" name="Nat. Commun.">
        <title>Thousands of microbial genomes shed light on interconnected biogeochemical processes in an aquifer system.</title>
        <authorList>
            <person name="Anantharaman K."/>
            <person name="Brown C.T."/>
            <person name="Hug L.A."/>
            <person name="Sharon I."/>
            <person name="Castelle C.J."/>
            <person name="Probst A.J."/>
            <person name="Thomas B.C."/>
            <person name="Singh A."/>
            <person name="Wilkins M.J."/>
            <person name="Karaoz U."/>
            <person name="Brodie E.L."/>
            <person name="Williams K.H."/>
            <person name="Hubbard S.S."/>
            <person name="Banfield J.F."/>
        </authorList>
    </citation>
    <scope>NUCLEOTIDE SEQUENCE [LARGE SCALE GENOMIC DNA]</scope>
</reference>
<dbReference type="InterPro" id="IPR005290">
    <property type="entry name" value="Ribosomal_uS15_bac-type"/>
</dbReference>
<evidence type="ECO:0000256" key="1">
    <source>
        <dbReference type="ARBA" id="ARBA00022980"/>
    </source>
</evidence>
<dbReference type="SMART" id="SM01387">
    <property type="entry name" value="Ribosomal_S15"/>
    <property type="match status" value="1"/>
</dbReference>
<comment type="subunit">
    <text evidence="3 4">Part of the 30S ribosomal subunit. Forms a bridge to the 50S subunit in the 70S ribosome, contacting the 23S rRNA.</text>
</comment>
<dbReference type="GO" id="GO:0022627">
    <property type="term" value="C:cytosolic small ribosomal subunit"/>
    <property type="evidence" value="ECO:0007669"/>
    <property type="project" value="TreeGrafter"/>
</dbReference>
<comment type="function">
    <text evidence="4 6">One of the primary rRNA binding proteins, it binds directly to 16S rRNA where it helps nucleate assembly of the platform of the 30S subunit by binding and bridging several RNA helices of the 16S rRNA.</text>
</comment>
<gene>
    <name evidence="4" type="primary">rpsO</name>
    <name evidence="7" type="ORF">A3C92_00145</name>
</gene>
<accession>A0A1G2KWD5</accession>
<dbReference type="FunFam" id="1.10.287.10:FF:000002">
    <property type="entry name" value="30S ribosomal protein S15"/>
    <property type="match status" value="1"/>
</dbReference>
<sequence length="90" mass="10202">MALTAKEKQKVIANIRTHEKDTGSSAVQIAILSAEIIRLTDHLKVHRKDNHSRRGLLTMVAQRKKLLGYLKDQNARQYGSIIKKLGLKRS</sequence>
<dbReference type="Pfam" id="PF00312">
    <property type="entry name" value="Ribosomal_S15"/>
    <property type="match status" value="1"/>
</dbReference>
<keyword evidence="1 4" id="KW-0689">Ribosomal protein</keyword>
<dbReference type="GO" id="GO:0019843">
    <property type="term" value="F:rRNA binding"/>
    <property type="evidence" value="ECO:0007669"/>
    <property type="project" value="UniProtKB-UniRule"/>
</dbReference>
<keyword evidence="2 4" id="KW-0687">Ribonucleoprotein</keyword>
<keyword evidence="4 6" id="KW-0694">RNA-binding</keyword>
<proteinExistence type="inferred from homology"/>